<protein>
    <submittedName>
        <fullName evidence="3">Uncharacterized protein</fullName>
    </submittedName>
</protein>
<dbReference type="AlphaFoldDB" id="A0A562IPA5"/>
<name>A0A562IPA5_9ACTN</name>
<keyword evidence="2" id="KW-0812">Transmembrane</keyword>
<sequence length="166" mass="17263">MPSPRPQTRSRQVPPRHPLGRGSRLAHTAPTRPQAAPFAAAFGLLVAVVDGYLGWLLWDADPGWGWYLLAPGALAALALLGAVLVWRGTGVGRLPGWLVLVLACLLPLVGLVLLAGFFGVLGGGSAAWTTLLLAVGPLVGLVLAAQQPVREWAGAGRRPPAVARAR</sequence>
<accession>A0A562IPA5</accession>
<evidence type="ECO:0000313" key="3">
    <source>
        <dbReference type="EMBL" id="TWH72424.1"/>
    </source>
</evidence>
<gene>
    <name evidence="3" type="ORF">JD78_00935</name>
</gene>
<organism evidence="3 4">
    <name type="scientific">Modestobacter roseus</name>
    <dbReference type="NCBI Taxonomy" id="1181884"/>
    <lineage>
        <taxon>Bacteria</taxon>
        <taxon>Bacillati</taxon>
        <taxon>Actinomycetota</taxon>
        <taxon>Actinomycetes</taxon>
        <taxon>Geodermatophilales</taxon>
        <taxon>Geodermatophilaceae</taxon>
        <taxon>Modestobacter</taxon>
    </lineage>
</organism>
<feature type="transmembrane region" description="Helical" evidence="2">
    <location>
        <begin position="64"/>
        <end position="85"/>
    </location>
</feature>
<dbReference type="RefSeq" id="WP_153361518.1">
    <property type="nucleotide sequence ID" value="NZ_JABGDC010000145.1"/>
</dbReference>
<reference evidence="3 4" key="1">
    <citation type="submission" date="2019-07" db="EMBL/GenBank/DDBJ databases">
        <title>R&amp;d 2014.</title>
        <authorList>
            <person name="Klenk H.-P."/>
        </authorList>
    </citation>
    <scope>NUCLEOTIDE SEQUENCE [LARGE SCALE GENOMIC DNA]</scope>
    <source>
        <strain evidence="3 4">DSM 45764</strain>
    </source>
</reference>
<dbReference type="EMBL" id="VLKF01000001">
    <property type="protein sequence ID" value="TWH72424.1"/>
    <property type="molecule type" value="Genomic_DNA"/>
</dbReference>
<feature type="region of interest" description="Disordered" evidence="1">
    <location>
        <begin position="1"/>
        <end position="27"/>
    </location>
</feature>
<proteinExistence type="predicted"/>
<feature type="compositionally biased region" description="Polar residues" evidence="1">
    <location>
        <begin position="1"/>
        <end position="11"/>
    </location>
</feature>
<comment type="caution">
    <text evidence="3">The sequence shown here is derived from an EMBL/GenBank/DDBJ whole genome shotgun (WGS) entry which is preliminary data.</text>
</comment>
<keyword evidence="2" id="KW-0472">Membrane</keyword>
<feature type="transmembrane region" description="Helical" evidence="2">
    <location>
        <begin position="38"/>
        <end position="58"/>
    </location>
</feature>
<evidence type="ECO:0000256" key="1">
    <source>
        <dbReference type="SAM" id="MobiDB-lite"/>
    </source>
</evidence>
<dbReference type="Proteomes" id="UP000321490">
    <property type="component" value="Unassembled WGS sequence"/>
</dbReference>
<evidence type="ECO:0000256" key="2">
    <source>
        <dbReference type="SAM" id="Phobius"/>
    </source>
</evidence>
<feature type="transmembrane region" description="Helical" evidence="2">
    <location>
        <begin position="126"/>
        <end position="145"/>
    </location>
</feature>
<feature type="transmembrane region" description="Helical" evidence="2">
    <location>
        <begin position="97"/>
        <end position="120"/>
    </location>
</feature>
<keyword evidence="2" id="KW-1133">Transmembrane helix</keyword>
<keyword evidence="4" id="KW-1185">Reference proteome</keyword>
<evidence type="ECO:0000313" key="4">
    <source>
        <dbReference type="Proteomes" id="UP000321490"/>
    </source>
</evidence>